<evidence type="ECO:0000256" key="2">
    <source>
        <dbReference type="ARBA" id="ARBA00008566"/>
    </source>
</evidence>
<keyword evidence="6 8" id="KW-1133">Transmembrane helix</keyword>
<feature type="transmembrane region" description="Helical" evidence="8">
    <location>
        <begin position="189"/>
        <end position="213"/>
    </location>
</feature>
<feature type="transmembrane region" description="Helical" evidence="8">
    <location>
        <begin position="302"/>
        <end position="319"/>
    </location>
</feature>
<dbReference type="AlphaFoldDB" id="A0A2S9H0B9"/>
<evidence type="ECO:0000256" key="1">
    <source>
        <dbReference type="ARBA" id="ARBA00004651"/>
    </source>
</evidence>
<keyword evidence="5 8" id="KW-0812">Transmembrane</keyword>
<dbReference type="Proteomes" id="UP000237839">
    <property type="component" value="Unassembled WGS sequence"/>
</dbReference>
<evidence type="ECO:0000256" key="7">
    <source>
        <dbReference type="ARBA" id="ARBA00023136"/>
    </source>
</evidence>
<dbReference type="RefSeq" id="WP_105531469.1">
    <property type="nucleotide sequence ID" value="NZ_PUGF01000007.1"/>
</dbReference>
<gene>
    <name evidence="9" type="ORF">S2091_1804</name>
</gene>
<dbReference type="EMBL" id="PUGF01000007">
    <property type="protein sequence ID" value="PRC93417.1"/>
    <property type="molecule type" value="Genomic_DNA"/>
</dbReference>
<evidence type="ECO:0000256" key="3">
    <source>
        <dbReference type="ARBA" id="ARBA00022448"/>
    </source>
</evidence>
<dbReference type="GO" id="GO:0005886">
    <property type="term" value="C:plasma membrane"/>
    <property type="evidence" value="ECO:0007669"/>
    <property type="project" value="UniProtKB-SubCell"/>
</dbReference>
<evidence type="ECO:0000256" key="8">
    <source>
        <dbReference type="SAM" id="Phobius"/>
    </source>
</evidence>
<dbReference type="OrthoDB" id="958273at2"/>
<dbReference type="InterPro" id="IPR038665">
    <property type="entry name" value="Voltage-dep_anion_channel_sf"/>
</dbReference>
<evidence type="ECO:0000256" key="4">
    <source>
        <dbReference type="ARBA" id="ARBA00022475"/>
    </source>
</evidence>
<dbReference type="GO" id="GO:0000319">
    <property type="term" value="F:sulfite transmembrane transporter activity"/>
    <property type="evidence" value="ECO:0007669"/>
    <property type="project" value="TreeGrafter"/>
</dbReference>
<evidence type="ECO:0000313" key="10">
    <source>
        <dbReference type="Proteomes" id="UP000237839"/>
    </source>
</evidence>
<feature type="transmembrane region" description="Helical" evidence="8">
    <location>
        <begin position="21"/>
        <end position="39"/>
    </location>
</feature>
<evidence type="ECO:0000256" key="6">
    <source>
        <dbReference type="ARBA" id="ARBA00022989"/>
    </source>
</evidence>
<protein>
    <submittedName>
        <fullName evidence="9">Tellurite resistance protein and related permease</fullName>
    </submittedName>
</protein>
<keyword evidence="4" id="KW-1003">Cell membrane</keyword>
<reference evidence="9 10" key="1">
    <citation type="submission" date="2018-02" db="EMBL/GenBank/DDBJ databases">
        <title>Solimicrobium silvestre gen. nov., sp. nov., isolated from alpine forest soil.</title>
        <authorList>
            <person name="Margesin R."/>
            <person name="Albuquerque L."/>
            <person name="Zhang D.-C."/>
            <person name="Froufe H.J.C."/>
            <person name="Severino R."/>
            <person name="Roxo I."/>
            <person name="Egas C."/>
            <person name="Da Costa M.S."/>
        </authorList>
    </citation>
    <scope>NUCLEOTIDE SEQUENCE [LARGE SCALE GENOMIC DNA]</scope>
    <source>
        <strain evidence="9 10">S20-91</strain>
    </source>
</reference>
<feature type="transmembrane region" description="Helical" evidence="8">
    <location>
        <begin position="126"/>
        <end position="145"/>
    </location>
</feature>
<feature type="transmembrane region" description="Helical" evidence="8">
    <location>
        <begin position="157"/>
        <end position="177"/>
    </location>
</feature>
<name>A0A2S9H0B9_9BURK</name>
<keyword evidence="10" id="KW-1185">Reference proteome</keyword>
<accession>A0A2S9H0B9</accession>
<proteinExistence type="inferred from homology"/>
<evidence type="ECO:0000256" key="5">
    <source>
        <dbReference type="ARBA" id="ARBA00022692"/>
    </source>
</evidence>
<organism evidence="9 10">
    <name type="scientific">Solimicrobium silvestre</name>
    <dbReference type="NCBI Taxonomy" id="2099400"/>
    <lineage>
        <taxon>Bacteria</taxon>
        <taxon>Pseudomonadati</taxon>
        <taxon>Pseudomonadota</taxon>
        <taxon>Betaproteobacteria</taxon>
        <taxon>Burkholderiales</taxon>
        <taxon>Oxalobacteraceae</taxon>
        <taxon>Solimicrobium</taxon>
    </lineage>
</organism>
<feature type="transmembrane region" description="Helical" evidence="8">
    <location>
        <begin position="331"/>
        <end position="350"/>
    </location>
</feature>
<feature type="transmembrane region" description="Helical" evidence="8">
    <location>
        <begin position="259"/>
        <end position="290"/>
    </location>
</feature>
<dbReference type="Pfam" id="PF03595">
    <property type="entry name" value="SLAC1"/>
    <property type="match status" value="1"/>
</dbReference>
<keyword evidence="7 8" id="KW-0472">Membrane</keyword>
<dbReference type="PANTHER" id="PTHR31686">
    <property type="match status" value="1"/>
</dbReference>
<evidence type="ECO:0000313" key="9">
    <source>
        <dbReference type="EMBL" id="PRC93417.1"/>
    </source>
</evidence>
<dbReference type="InterPro" id="IPR004695">
    <property type="entry name" value="SLAC1/Mae1/Ssu1/TehA"/>
</dbReference>
<dbReference type="CDD" id="cd09318">
    <property type="entry name" value="TDT_SSU1"/>
    <property type="match status" value="1"/>
</dbReference>
<sequence>MKPPLSKLGHRRELIRQFTPNWFTMTMGTGIVALALGRTSELLPILWNLGATLWVINIALFLLFVSMYCARWIFFFDGAKRIFHHSVMCMFFGAIPMGLATIINGFLVFGIPLIGERAISIAFSLWWLDAAMALICGLLIPFFMFTRHDHSLQSMTAVWLLPIVAAEVTAASGGLLISHMNAGSSATQILFISYSLWGFSVLPALAVLVILFLRMVLHKLPGRDMAASSWLSIGPIGTGALGLLLLGTQAQRILISPDLISVGIVAHGFGILGATILLGYGFWWLVIAILTTLRYLRDGLPFNMGWWAFTFPIGVYSLATLSLADSTGIQWLYYFGYAFVSMLIFFWYVVMGSTLRGAYHGNVFFSPCISDGTGLQLPSKSEKQKVNL</sequence>
<dbReference type="InterPro" id="IPR051629">
    <property type="entry name" value="Sulfite_efflux_TDT"/>
</dbReference>
<dbReference type="Gene3D" id="1.50.10.150">
    <property type="entry name" value="Voltage-dependent anion channel"/>
    <property type="match status" value="1"/>
</dbReference>
<comment type="similarity">
    <text evidence="2">Belongs to the tellurite-resistance/dicarboxylate transporter (TDT) family.</text>
</comment>
<keyword evidence="3" id="KW-0813">Transport</keyword>
<feature type="transmembrane region" description="Helical" evidence="8">
    <location>
        <begin position="91"/>
        <end position="114"/>
    </location>
</feature>
<feature type="transmembrane region" description="Helical" evidence="8">
    <location>
        <begin position="225"/>
        <end position="247"/>
    </location>
</feature>
<feature type="transmembrane region" description="Helical" evidence="8">
    <location>
        <begin position="45"/>
        <end position="70"/>
    </location>
</feature>
<dbReference type="PANTHER" id="PTHR31686:SF1">
    <property type="entry name" value="SULFITE EFFLUX PUMP SSU1"/>
    <property type="match status" value="1"/>
</dbReference>
<comment type="caution">
    <text evidence="9">The sequence shown here is derived from an EMBL/GenBank/DDBJ whole genome shotgun (WGS) entry which is preliminary data.</text>
</comment>
<comment type="subcellular location">
    <subcellularLocation>
        <location evidence="1">Cell membrane</location>
        <topology evidence="1">Multi-pass membrane protein</topology>
    </subcellularLocation>
</comment>